<evidence type="ECO:0000256" key="1">
    <source>
        <dbReference type="SAM" id="Phobius"/>
    </source>
</evidence>
<proteinExistence type="predicted"/>
<dbReference type="InterPro" id="IPR002364">
    <property type="entry name" value="Quin_OxRdtase/zeta-crystal_CS"/>
</dbReference>
<dbReference type="Gene3D" id="3.90.180.10">
    <property type="entry name" value="Medium-chain alcohol dehydrogenases, catalytic domain"/>
    <property type="match status" value="1"/>
</dbReference>
<accession>X1H8H3</accession>
<sequence>GQKVLINGASGGLGTFAVQLAKYFGADVTGVCSTTNLELVQSLGADRVIDYTREDFTKDGQTYDIIFDTVGKRSFSKCKSSLNRNGIYLSTVATIPLLLQMLWTSMIGSKKAIFMIAPYRIEDLIFLKELIEVGKVKSVIDRCYPLEQTAEAHRYVEKGHAKGKVIITL</sequence>
<dbReference type="PROSITE" id="PS01162">
    <property type="entry name" value="QOR_ZETA_CRYSTAL"/>
    <property type="match status" value="1"/>
</dbReference>
<comment type="caution">
    <text evidence="2">The sequence shown here is derived from an EMBL/GenBank/DDBJ whole genome shotgun (WGS) entry which is preliminary data.</text>
</comment>
<dbReference type="Gene3D" id="3.40.50.720">
    <property type="entry name" value="NAD(P)-binding Rossmann-like Domain"/>
    <property type="match status" value="1"/>
</dbReference>
<dbReference type="InterPro" id="IPR052733">
    <property type="entry name" value="Chloroplast_QOR"/>
</dbReference>
<feature type="transmembrane region" description="Helical" evidence="1">
    <location>
        <begin position="86"/>
        <end position="103"/>
    </location>
</feature>
<evidence type="ECO:0000313" key="2">
    <source>
        <dbReference type="EMBL" id="GAH66461.1"/>
    </source>
</evidence>
<dbReference type="PANTHER" id="PTHR44013:SF1">
    <property type="entry name" value="ZINC-TYPE ALCOHOL DEHYDROGENASE-LIKE PROTEIN C16A3.02C"/>
    <property type="match status" value="1"/>
</dbReference>
<dbReference type="SUPFAM" id="SSF51735">
    <property type="entry name" value="NAD(P)-binding Rossmann-fold domains"/>
    <property type="match status" value="1"/>
</dbReference>
<dbReference type="PANTHER" id="PTHR44013">
    <property type="entry name" value="ZINC-TYPE ALCOHOL DEHYDROGENASE-LIKE PROTEIN C16A3.02C"/>
    <property type="match status" value="1"/>
</dbReference>
<name>X1H8H3_9ZZZZ</name>
<reference evidence="2" key="1">
    <citation type="journal article" date="2014" name="Front. Microbiol.">
        <title>High frequency of phylogenetically diverse reductive dehalogenase-homologous genes in deep subseafloor sedimentary metagenomes.</title>
        <authorList>
            <person name="Kawai M."/>
            <person name="Futagami T."/>
            <person name="Toyoda A."/>
            <person name="Takaki Y."/>
            <person name="Nishi S."/>
            <person name="Hori S."/>
            <person name="Arai W."/>
            <person name="Tsubouchi T."/>
            <person name="Morono Y."/>
            <person name="Uchiyama I."/>
            <person name="Ito T."/>
            <person name="Fujiyama A."/>
            <person name="Inagaki F."/>
            <person name="Takami H."/>
        </authorList>
    </citation>
    <scope>NUCLEOTIDE SEQUENCE</scope>
    <source>
        <strain evidence="2">Expedition CK06-06</strain>
    </source>
</reference>
<dbReference type="EMBL" id="BARU01032037">
    <property type="protein sequence ID" value="GAH66461.1"/>
    <property type="molecule type" value="Genomic_DNA"/>
</dbReference>
<dbReference type="AlphaFoldDB" id="X1H8H3"/>
<dbReference type="GO" id="GO:0008270">
    <property type="term" value="F:zinc ion binding"/>
    <property type="evidence" value="ECO:0007669"/>
    <property type="project" value="InterPro"/>
</dbReference>
<dbReference type="InterPro" id="IPR036291">
    <property type="entry name" value="NAD(P)-bd_dom_sf"/>
</dbReference>
<keyword evidence="1" id="KW-1133">Transmembrane helix</keyword>
<evidence type="ECO:0008006" key="3">
    <source>
        <dbReference type="Google" id="ProtNLM"/>
    </source>
</evidence>
<feature type="non-terminal residue" evidence="2">
    <location>
        <position position="1"/>
    </location>
</feature>
<dbReference type="Pfam" id="PF13602">
    <property type="entry name" value="ADH_zinc_N_2"/>
    <property type="match status" value="1"/>
</dbReference>
<dbReference type="CDD" id="cd08267">
    <property type="entry name" value="MDR1"/>
    <property type="match status" value="1"/>
</dbReference>
<organism evidence="2">
    <name type="scientific">marine sediment metagenome</name>
    <dbReference type="NCBI Taxonomy" id="412755"/>
    <lineage>
        <taxon>unclassified sequences</taxon>
        <taxon>metagenomes</taxon>
        <taxon>ecological metagenomes</taxon>
    </lineage>
</organism>
<keyword evidence="1" id="KW-0812">Transmembrane</keyword>
<gene>
    <name evidence="2" type="ORF">S03H2_50578</name>
</gene>
<dbReference type="GO" id="GO:0016491">
    <property type="term" value="F:oxidoreductase activity"/>
    <property type="evidence" value="ECO:0007669"/>
    <property type="project" value="InterPro"/>
</dbReference>
<protein>
    <recommendedName>
        <fullName evidence="3">Enoyl reductase (ER) domain-containing protein</fullName>
    </recommendedName>
</protein>
<keyword evidence="1" id="KW-0472">Membrane</keyword>